<dbReference type="AlphaFoldDB" id="A0A0C9QAS4"/>
<dbReference type="Proteomes" id="UP000032552">
    <property type="component" value="Unassembled WGS sequence"/>
</dbReference>
<gene>
    <name evidence="1" type="ORF">LC0644_0337</name>
</gene>
<dbReference type="EMBL" id="BAYM01000015">
    <property type="protein sequence ID" value="GAN35748.1"/>
    <property type="molecule type" value="Genomic_DNA"/>
</dbReference>
<dbReference type="RefSeq" id="WP_045624377.1">
    <property type="nucleotide sequence ID" value="NZ_BAYM01000015.1"/>
</dbReference>
<name>A0A0C9QAS4_LACPA</name>
<proteinExistence type="predicted"/>
<sequence length="282" mass="31329">MNYFPIIRGKLYDLAAVTQLVADHQLPNTVTPIIEPVKDIAGVTKATSAMAHVAHPGYVIQNPQVGNYQLLAAPRHLAVLSHTVQPARIFDAQPAALVIATTAAQAKLLPKRQVALVPDEARVRQLALPHAVYLNDHFTVYPYTDDYGILQDEFYQYAPPSLPGIGFADYPLATSAYFEHGYPQRAVAIHLVYPAEDGTLRLHHFVSVNNDDFANPQAKFFEVLAQLAAWLPFHLDAQTTGTAAFMDAANRHHFPGLGVVRKYQLMHHLELIGRWLQTSTQR</sequence>
<organism evidence="1 2">
    <name type="scientific">Lacticaseibacillus paracasei NRIC 0644</name>
    <dbReference type="NCBI Taxonomy" id="1435038"/>
    <lineage>
        <taxon>Bacteria</taxon>
        <taxon>Bacillati</taxon>
        <taxon>Bacillota</taxon>
        <taxon>Bacilli</taxon>
        <taxon>Lactobacillales</taxon>
        <taxon>Lactobacillaceae</taxon>
        <taxon>Lacticaseibacillus</taxon>
    </lineage>
</organism>
<protein>
    <submittedName>
        <fullName evidence="1">SepS16B protein</fullName>
    </submittedName>
</protein>
<reference evidence="2" key="1">
    <citation type="submission" date="2014-05" db="EMBL/GenBank/DDBJ databases">
        <title>Whole genome sequencing of Lactobacillus casei NRIC0644.</title>
        <authorList>
            <person name="Atarashi H."/>
            <person name="Yoshida Y."/>
            <person name="Fujimura S."/>
            <person name="Tanaka N."/>
            <person name="Shiwa Y."/>
            <person name="Yoshikawa H."/>
            <person name="Okada S."/>
            <person name="Nakagawa J."/>
        </authorList>
    </citation>
    <scope>NUCLEOTIDE SEQUENCE [LARGE SCALE GENOMIC DNA]</scope>
    <source>
        <strain evidence="2">NRIC0644</strain>
    </source>
</reference>
<accession>A0A0C9QAS4</accession>
<dbReference type="NCBIfam" id="NF033831">
    <property type="entry name" value="sce7725_fam"/>
    <property type="match status" value="2"/>
</dbReference>
<evidence type="ECO:0000313" key="1">
    <source>
        <dbReference type="EMBL" id="GAN35748.1"/>
    </source>
</evidence>
<dbReference type="InterPro" id="IPR047727">
    <property type="entry name" value="Sce7725-like"/>
</dbReference>
<evidence type="ECO:0000313" key="2">
    <source>
        <dbReference type="Proteomes" id="UP000032552"/>
    </source>
</evidence>
<comment type="caution">
    <text evidence="1">The sequence shown here is derived from an EMBL/GenBank/DDBJ whole genome shotgun (WGS) entry which is preliminary data.</text>
</comment>